<dbReference type="RefSeq" id="WP_023159983.1">
    <property type="nucleotide sequence ID" value="NZ_AP026828.1"/>
</dbReference>
<organism evidence="1">
    <name type="scientific">Proteus mirabilis</name>
    <dbReference type="NCBI Taxonomy" id="584"/>
    <lineage>
        <taxon>Bacteria</taxon>
        <taxon>Pseudomonadati</taxon>
        <taxon>Pseudomonadota</taxon>
        <taxon>Gammaproteobacteria</taxon>
        <taxon>Enterobacterales</taxon>
        <taxon>Morganellaceae</taxon>
        <taxon>Proteus</taxon>
    </lineage>
</organism>
<dbReference type="EMBL" id="MG516911">
    <property type="protein sequence ID" value="AVE26188.1"/>
    <property type="molecule type" value="Genomic_DNA"/>
</dbReference>
<reference evidence="1" key="1">
    <citation type="journal article" date="2018" name="Antimicrob. Agents Chemother.">
        <title>Characterization of the complete nucleotide sequences of IMP-4-encoding plasmids, belonging to diverse Inc families, recovered from Enterobacteriaceae of wildlife origin.</title>
        <authorList>
            <person name="Dolejska M."/>
            <person name="Papagiannitsis C.C."/>
            <person name="Pratova H."/>
            <person name="Medvecky M."/>
            <person name="Davidova Gerzova L."/>
            <person name="Valcek A."/>
        </authorList>
    </citation>
    <scope>NUCLEOTIDE SEQUENCE</scope>
    <source>
        <plasmid evidence="1">pPm60</plasmid>
    </source>
</reference>
<sequence length="279" mass="31081">MKSCKMITGILFSLVLSGCANNENSNWIYNNEASKPVVENGSEALKIAKSIGLNNLDDDADNYTIFAVLVPSQKGNSLKKIKEPIVVSDTKGMDQLREIISQSKNAVNVVDLTLAATVNPVFGLLAFDTSTPEERAPMMEGRLLVTEWGSTPLSFSDQLLKTKRINSVFDKYLSNAIKAEVAGNVLACNAAKFVSVTENRNISDQNLYVNVHQAPFTNLKYSYNYTDHECVHYLHDTGRYEEEFKKISVELGPETVLFLPSNLKSEPKIIRNGQVYKFR</sequence>
<name>A0A2L1KUD4_PROMI</name>
<geneLocation type="plasmid" evidence="1">
    <name>pPm60</name>
</geneLocation>
<protein>
    <submittedName>
        <fullName evidence="1">Putative membrane protein</fullName>
    </submittedName>
</protein>
<evidence type="ECO:0000313" key="1">
    <source>
        <dbReference type="EMBL" id="AVE26188.1"/>
    </source>
</evidence>
<proteinExistence type="predicted"/>
<accession>A0A2L1KUD4</accession>
<dbReference type="AlphaFoldDB" id="A0A2L1KUD4"/>
<dbReference type="GeneID" id="93396214"/>
<dbReference type="PROSITE" id="PS51257">
    <property type="entry name" value="PROKAR_LIPOPROTEIN"/>
    <property type="match status" value="1"/>
</dbReference>
<keyword evidence="1" id="KW-0614">Plasmid</keyword>